<accession>A0A239N1F5</accession>
<dbReference type="AlphaFoldDB" id="A0A239N1F5"/>
<organism evidence="1 2">
    <name type="scientific">Streptosporangium subroseum</name>
    <dbReference type="NCBI Taxonomy" id="106412"/>
    <lineage>
        <taxon>Bacteria</taxon>
        <taxon>Bacillati</taxon>
        <taxon>Actinomycetota</taxon>
        <taxon>Actinomycetes</taxon>
        <taxon>Streptosporangiales</taxon>
        <taxon>Streptosporangiaceae</taxon>
        <taxon>Streptosporangium</taxon>
    </lineage>
</organism>
<gene>
    <name evidence="1" type="ORF">SAMN05216276_104935</name>
</gene>
<name>A0A239N1F5_9ACTN</name>
<sequence>MTYRSPLEMPAEEFPFDVLPEHLALLRRARTTWDGSEGVGGGAPGLDRWAPFGSLDVYSDIAAIVDGRTDGTHDPAEENRYDRLFVELTLTLEIVLQTGRFEPGRYVRPPIGAWQPAPDSR</sequence>
<keyword evidence="2" id="KW-1185">Reference proteome</keyword>
<evidence type="ECO:0000313" key="1">
    <source>
        <dbReference type="EMBL" id="SNT48313.1"/>
    </source>
</evidence>
<dbReference type="OrthoDB" id="8998246at2"/>
<proteinExistence type="predicted"/>
<protein>
    <submittedName>
        <fullName evidence="1">Uncharacterized protein</fullName>
    </submittedName>
</protein>
<dbReference type="RefSeq" id="WP_143653443.1">
    <property type="nucleotide sequence ID" value="NZ_FZOD01000049.1"/>
</dbReference>
<evidence type="ECO:0000313" key="2">
    <source>
        <dbReference type="Proteomes" id="UP000198282"/>
    </source>
</evidence>
<reference evidence="1 2" key="1">
    <citation type="submission" date="2017-06" db="EMBL/GenBank/DDBJ databases">
        <authorList>
            <person name="Kim H.J."/>
            <person name="Triplett B.A."/>
        </authorList>
    </citation>
    <scope>NUCLEOTIDE SEQUENCE [LARGE SCALE GENOMIC DNA]</scope>
    <source>
        <strain evidence="1 2">CGMCC 4.2132</strain>
    </source>
</reference>
<dbReference type="EMBL" id="FZOD01000049">
    <property type="protein sequence ID" value="SNT48313.1"/>
    <property type="molecule type" value="Genomic_DNA"/>
</dbReference>
<dbReference type="Proteomes" id="UP000198282">
    <property type="component" value="Unassembled WGS sequence"/>
</dbReference>